<dbReference type="Proteomes" id="UP000247409">
    <property type="component" value="Unassembled WGS sequence"/>
</dbReference>
<gene>
    <name evidence="2" type="ORF">BWQ96_05039</name>
</gene>
<reference evidence="2 3" key="1">
    <citation type="journal article" date="2018" name="Mol. Biol. Evol.">
        <title>Analysis of the draft genome of the red seaweed Gracilariopsis chorda provides insights into genome size evolution in Rhodophyta.</title>
        <authorList>
            <person name="Lee J."/>
            <person name="Yang E.C."/>
            <person name="Graf L."/>
            <person name="Yang J.H."/>
            <person name="Qiu H."/>
            <person name="Zel Zion U."/>
            <person name="Chan C.X."/>
            <person name="Stephens T.G."/>
            <person name="Weber A.P.M."/>
            <person name="Boo G.H."/>
            <person name="Boo S.M."/>
            <person name="Kim K.M."/>
            <person name="Shin Y."/>
            <person name="Jung M."/>
            <person name="Lee S.J."/>
            <person name="Yim H.S."/>
            <person name="Lee J.H."/>
            <person name="Bhattacharya D."/>
            <person name="Yoon H.S."/>
        </authorList>
    </citation>
    <scope>NUCLEOTIDE SEQUENCE [LARGE SCALE GENOMIC DNA]</scope>
    <source>
        <strain evidence="2 3">SKKU-2015</strain>
        <tissue evidence="2">Whole body</tissue>
    </source>
</reference>
<comment type="caution">
    <text evidence="2">The sequence shown here is derived from an EMBL/GenBank/DDBJ whole genome shotgun (WGS) entry which is preliminary data.</text>
</comment>
<dbReference type="AlphaFoldDB" id="A0A2V3ISY1"/>
<dbReference type="EMBL" id="NBIV01000067">
    <property type="protein sequence ID" value="PXF45209.1"/>
    <property type="molecule type" value="Genomic_DNA"/>
</dbReference>
<organism evidence="2 3">
    <name type="scientific">Gracilariopsis chorda</name>
    <dbReference type="NCBI Taxonomy" id="448386"/>
    <lineage>
        <taxon>Eukaryota</taxon>
        <taxon>Rhodophyta</taxon>
        <taxon>Florideophyceae</taxon>
        <taxon>Rhodymeniophycidae</taxon>
        <taxon>Gracilariales</taxon>
        <taxon>Gracilariaceae</taxon>
        <taxon>Gracilariopsis</taxon>
    </lineage>
</organism>
<name>A0A2V3ISY1_9FLOR</name>
<feature type="compositionally biased region" description="Polar residues" evidence="1">
    <location>
        <begin position="81"/>
        <end position="90"/>
    </location>
</feature>
<evidence type="ECO:0000256" key="1">
    <source>
        <dbReference type="SAM" id="MobiDB-lite"/>
    </source>
</evidence>
<evidence type="ECO:0000313" key="2">
    <source>
        <dbReference type="EMBL" id="PXF45209.1"/>
    </source>
</evidence>
<keyword evidence="3" id="KW-1185">Reference proteome</keyword>
<proteinExistence type="predicted"/>
<sequence>MSSNDAEGNAVLWPYTNRIPKNIYRPFTVDIGTEQYHPVIFLPSVLWAGPGSRGVRMLIEEIEALKRDPPPRNIRAEHQQNRNAGSSSSADVDANGALLSYSLKLPYCLRYAQNGYELPTHDMLFYMESFFGHNLIDRTGVLTRSIRVKVVDPIPQLDPSFSKTIPTICLERARQIWERAERENMNVKLLWSGGIDSTTALVAMLRVAARNNVRLSRLIVALTSDSIREYDRFYYRHIRKRVTFEKLRALDDVYKPRPGERSFLVVTGELGDQICGSMHAQLCFKTFHRSPFKYGNMFKDRLNDRWRDFMPRMLAHYEVIPVSAMQDWLRWIEPQVQKAPIPIETVFDMLWWLNYSMKWQHVTLRIIFGQDELTPDMFDRTEHFFRHPDFEQWSFHNHGQKIPNPNDWLSYKSPLKQFIYEFTKDKRYRDKKAKEPSLRFVKRKHSFEKGLPTVVGVSQNFDRVYWGQHSISLDRLLQKYGTVLHSMVKSEADLLEQDVQHAVWQAADARKVLDKAYIRKPTMKQRMSWFRGARIREMYVDEGVVEAMHGPSAVWAFTHRPGTLVDTSSSPRRETIGQLFYGRSKHSMGE</sequence>
<protein>
    <submittedName>
        <fullName evidence="2">Uncharacterized protein</fullName>
    </submittedName>
</protein>
<accession>A0A2V3ISY1</accession>
<evidence type="ECO:0000313" key="3">
    <source>
        <dbReference type="Proteomes" id="UP000247409"/>
    </source>
</evidence>
<feature type="region of interest" description="Disordered" evidence="1">
    <location>
        <begin position="69"/>
        <end position="91"/>
    </location>
</feature>
<feature type="compositionally biased region" description="Basic and acidic residues" evidence="1">
    <location>
        <begin position="69"/>
        <end position="80"/>
    </location>
</feature>
<dbReference type="OrthoDB" id="407348at2759"/>